<dbReference type="AlphaFoldDB" id="A0AAX2UWR9"/>
<accession>A0AAX2UWR9</accession>
<sequence>MRRIVKTHPPKELTAWRDENRELNHSYKDMLGTEAHKKLKEKLLKEQGWLCAYTGQKIKNDTSHVEHLKPQTICDEWEDVDYKNVVACFPADGGDITHGYGAPKKGGWWEAGKFISPLVTDCERRFKFSWSGHVSPNPTDHLAAKMTIDVLRLDEKALQQLRKSSIDGFFGFGTKSRTKPLSKADAKIVLANIDRVDHDGQLCEFCFVLKQLLPKYIAGLEAK</sequence>
<protein>
    <submittedName>
        <fullName evidence="1">TIGR02646 family protein</fullName>
    </submittedName>
</protein>
<organism evidence="1 2">
    <name type="scientific">Aeromonas veronii</name>
    <dbReference type="NCBI Taxonomy" id="654"/>
    <lineage>
        <taxon>Bacteria</taxon>
        <taxon>Pseudomonadati</taxon>
        <taxon>Pseudomonadota</taxon>
        <taxon>Gammaproteobacteria</taxon>
        <taxon>Aeromonadales</taxon>
        <taxon>Aeromonadaceae</taxon>
        <taxon>Aeromonas</taxon>
    </lineage>
</organism>
<comment type="caution">
    <text evidence="1">The sequence shown here is derived from an EMBL/GenBank/DDBJ whole genome shotgun (WGS) entry which is preliminary data.</text>
</comment>
<proteinExistence type="predicted"/>
<dbReference type="InterPro" id="IPR013467">
    <property type="entry name" value="HNH78-like"/>
</dbReference>
<dbReference type="NCBIfam" id="TIGR02646">
    <property type="entry name" value="retron system putative HNH endonuclease"/>
    <property type="match status" value="1"/>
</dbReference>
<reference evidence="1" key="2">
    <citation type="journal article" date="2019" name="PLoS ONE">
        <title>Identification and characterization of putative Aeromonas spp. T3SS effectors.</title>
        <authorList>
            <person name="Rangel L.T."/>
            <person name="Marden J."/>
            <person name="Colston S."/>
            <person name="Setubal J.C."/>
            <person name="Graf J."/>
            <person name="Gogarten J.P."/>
        </authorList>
    </citation>
    <scope>NUCLEOTIDE SEQUENCE</scope>
    <source>
        <strain evidence="1">BAQ071013-135</strain>
    </source>
</reference>
<dbReference type="RefSeq" id="WP_139494034.1">
    <property type="nucleotide sequence ID" value="NZ_CAWORL010000048.1"/>
</dbReference>
<name>A0AAX2UWR9_AERVE</name>
<dbReference type="Proteomes" id="UP000796104">
    <property type="component" value="Unassembled WGS sequence"/>
</dbReference>
<evidence type="ECO:0000313" key="1">
    <source>
        <dbReference type="EMBL" id="TND55555.1"/>
    </source>
</evidence>
<dbReference type="EMBL" id="PDXJ01000007">
    <property type="protein sequence ID" value="TND55555.1"/>
    <property type="molecule type" value="Genomic_DNA"/>
</dbReference>
<reference evidence="1" key="1">
    <citation type="submission" date="2017-10" db="EMBL/GenBank/DDBJ databases">
        <authorList>
            <person name="Colston S.M."/>
            <person name="Graf J."/>
        </authorList>
    </citation>
    <scope>NUCLEOTIDE SEQUENCE</scope>
    <source>
        <strain evidence="1">BAQ071013-135</strain>
    </source>
</reference>
<gene>
    <name evidence="1" type="ORF">CF123_06575</name>
</gene>
<evidence type="ECO:0000313" key="2">
    <source>
        <dbReference type="Proteomes" id="UP000796104"/>
    </source>
</evidence>